<evidence type="ECO:0000259" key="14">
    <source>
        <dbReference type="PROSITE" id="PS50893"/>
    </source>
</evidence>
<evidence type="ECO:0000259" key="16">
    <source>
        <dbReference type="PROSITE" id="PS50990"/>
    </source>
</evidence>
<name>A0A6L6Q2B7_9BURK</name>
<dbReference type="PANTHER" id="PTHR24221:SF606">
    <property type="entry name" value="COLICIN V SECRETION-PROCESSING ATP-BINDING PROTEIN"/>
    <property type="match status" value="1"/>
</dbReference>
<gene>
    <name evidence="17" type="ORF">GM668_15360</name>
</gene>
<keyword evidence="18" id="KW-1185">Reference proteome</keyword>
<dbReference type="Proteomes" id="UP000484015">
    <property type="component" value="Unassembled WGS sequence"/>
</dbReference>
<evidence type="ECO:0000256" key="12">
    <source>
        <dbReference type="ARBA" id="ARBA00072252"/>
    </source>
</evidence>
<dbReference type="GO" id="GO:0034040">
    <property type="term" value="F:ATPase-coupled lipid transmembrane transporter activity"/>
    <property type="evidence" value="ECO:0007669"/>
    <property type="project" value="TreeGrafter"/>
</dbReference>
<evidence type="ECO:0000256" key="11">
    <source>
        <dbReference type="ARBA" id="ARBA00061173"/>
    </source>
</evidence>
<dbReference type="GO" id="GO:0006508">
    <property type="term" value="P:proteolysis"/>
    <property type="evidence" value="ECO:0007669"/>
    <property type="project" value="InterPro"/>
</dbReference>
<dbReference type="Pfam" id="PF00005">
    <property type="entry name" value="ABC_tran"/>
    <property type="match status" value="1"/>
</dbReference>
<dbReference type="Pfam" id="PF03412">
    <property type="entry name" value="Peptidase_C39"/>
    <property type="match status" value="1"/>
</dbReference>
<dbReference type="InterPro" id="IPR003439">
    <property type="entry name" value="ABC_transporter-like_ATP-bd"/>
</dbReference>
<evidence type="ECO:0000256" key="3">
    <source>
        <dbReference type="ARBA" id="ARBA00022475"/>
    </source>
</evidence>
<dbReference type="InterPro" id="IPR005074">
    <property type="entry name" value="Peptidase_C39"/>
</dbReference>
<sequence length="708" mass="78853">MKLTLQTESSECGLACLAMIADHFGYHADLTELRRKFSISLKGTTLGQLMRHANAMALSTRPLSLELAEITELRLPAILHWDMNHFVVLAKIKRNVLGALTLVILDPAIGERRIAVDDAASHFTGVALELAPNPDFFERKVSKRIALSQLTGKIIGLRRAIVQALLFALILQIFSIISPLFNQFVIDEVVVSGDRELLKILVVGFALLHTTQTAIGLARSWFLMRWSVDIGFQWAYRVFSHLIRLPVAYFEKRHVGDVVSRFGSLTAIQETLTGLFVESALDGLMALVAAFMMFMYSVRLSVVVMLSLLLYALVRWVFYQPLRDAAQERLMLAAKESSNFLETIRAMTPLKLFSRETERSVRWQNLQLDVINRDVKTQKLGILFKISIATISAVQNLLIFYLGAELVMGAAMTVGMLFAFTSYVSTFSGRVFNLIDLFVKLRMLGLQAERLADIVLEPIEDERGTEIDLSYLQPSITLSKVSFRYADGEPWVLKDVDLHIEAGQNVALVGPSGCGKTTLCKIILGLLSPSEGEVLIGGIPIKQLGLRNYRELTGTVMQDDMLLTGSLLENISFFDTHIDIKHVEQCAMEAAIHDEILDMPMGYQSLVGDMGSSLSGGQKQRILLARALYKRPRILALDEATSHLDVDNERRVNTALSTLRLTRIMVAHRSETIDSAERVVAIEQGQIIEKRASSVSSAAPVQMRTSLE</sequence>
<accession>A0A6L6Q2B7</accession>
<dbReference type="SUPFAM" id="SSF90123">
    <property type="entry name" value="ABC transporter transmembrane region"/>
    <property type="match status" value="1"/>
</dbReference>
<organism evidence="17 18">
    <name type="scientific">Pseudoduganella ginsengisoli</name>
    <dbReference type="NCBI Taxonomy" id="1462440"/>
    <lineage>
        <taxon>Bacteria</taxon>
        <taxon>Pseudomonadati</taxon>
        <taxon>Pseudomonadota</taxon>
        <taxon>Betaproteobacteria</taxon>
        <taxon>Burkholderiales</taxon>
        <taxon>Oxalobacteraceae</taxon>
        <taxon>Telluria group</taxon>
        <taxon>Pseudoduganella</taxon>
    </lineage>
</organism>
<dbReference type="InterPro" id="IPR017871">
    <property type="entry name" value="ABC_transporter-like_CS"/>
</dbReference>
<keyword evidence="5" id="KW-0204">Cytolysis</keyword>
<dbReference type="PROSITE" id="PS50893">
    <property type="entry name" value="ABC_TRANSPORTER_2"/>
    <property type="match status" value="1"/>
</dbReference>
<feature type="transmembrane region" description="Helical" evidence="13">
    <location>
        <begin position="382"/>
        <end position="404"/>
    </location>
</feature>
<dbReference type="GO" id="GO:0008233">
    <property type="term" value="F:peptidase activity"/>
    <property type="evidence" value="ECO:0007669"/>
    <property type="project" value="InterPro"/>
</dbReference>
<evidence type="ECO:0000256" key="5">
    <source>
        <dbReference type="ARBA" id="ARBA00022735"/>
    </source>
</evidence>
<evidence type="ECO:0000313" key="18">
    <source>
        <dbReference type="Proteomes" id="UP000484015"/>
    </source>
</evidence>
<keyword evidence="8 13" id="KW-1133">Transmembrane helix</keyword>
<dbReference type="CDD" id="cd18567">
    <property type="entry name" value="ABC_6TM_CvaB_RaxB_like"/>
    <property type="match status" value="1"/>
</dbReference>
<keyword evidence="9 13" id="KW-0472">Membrane</keyword>
<dbReference type="GO" id="GO:0140359">
    <property type="term" value="F:ABC-type transporter activity"/>
    <property type="evidence" value="ECO:0007669"/>
    <property type="project" value="InterPro"/>
</dbReference>
<keyword evidence="6" id="KW-0547">Nucleotide-binding</keyword>
<comment type="subcellular location">
    <subcellularLocation>
        <location evidence="1">Cell membrane</location>
        <topology evidence="1">Multi-pass membrane protein</topology>
    </subcellularLocation>
</comment>
<dbReference type="PROSITE" id="PS50929">
    <property type="entry name" value="ABC_TM1F"/>
    <property type="match status" value="1"/>
</dbReference>
<dbReference type="GO" id="GO:0031640">
    <property type="term" value="P:killing of cells of another organism"/>
    <property type="evidence" value="ECO:0007669"/>
    <property type="project" value="UniProtKB-KW"/>
</dbReference>
<feature type="transmembrane region" description="Helical" evidence="13">
    <location>
        <begin position="300"/>
        <end position="319"/>
    </location>
</feature>
<feature type="domain" description="Peptidase C39" evidence="16">
    <location>
        <begin position="6"/>
        <end position="130"/>
    </location>
</feature>
<comment type="similarity">
    <text evidence="11">Belongs to the ABC transporter superfamily. Cyclolysin exporter (TC 3.A.1.109.2) family.</text>
</comment>
<keyword evidence="5" id="KW-0354">Hemolysis</keyword>
<protein>
    <recommendedName>
        <fullName evidence="12">Cyclolysin secretion/processing ATP-binding protein CyaB</fullName>
    </recommendedName>
</protein>
<feature type="transmembrane region" description="Helical" evidence="13">
    <location>
        <begin position="197"/>
        <end position="218"/>
    </location>
</feature>
<dbReference type="GO" id="GO:0016887">
    <property type="term" value="F:ATP hydrolysis activity"/>
    <property type="evidence" value="ECO:0007669"/>
    <property type="project" value="InterPro"/>
</dbReference>
<evidence type="ECO:0000256" key="10">
    <source>
        <dbReference type="ARBA" id="ARBA00055355"/>
    </source>
</evidence>
<reference evidence="17 18" key="1">
    <citation type="submission" date="2019-11" db="EMBL/GenBank/DDBJ databases">
        <title>Type strains purchased from KCTC, JCM and DSMZ.</title>
        <authorList>
            <person name="Lu H."/>
        </authorList>
    </citation>
    <scope>NUCLEOTIDE SEQUENCE [LARGE SCALE GENOMIC DNA]</scope>
    <source>
        <strain evidence="17 18">KCTC 42409</strain>
    </source>
</reference>
<dbReference type="OrthoDB" id="8554730at2"/>
<proteinExistence type="inferred from homology"/>
<dbReference type="AlphaFoldDB" id="A0A6L6Q2B7"/>
<feature type="transmembrane region" description="Helical" evidence="13">
    <location>
        <begin position="160"/>
        <end position="177"/>
    </location>
</feature>
<feature type="transmembrane region" description="Helical" evidence="13">
    <location>
        <begin position="410"/>
        <end position="432"/>
    </location>
</feature>
<evidence type="ECO:0000256" key="1">
    <source>
        <dbReference type="ARBA" id="ARBA00004651"/>
    </source>
</evidence>
<dbReference type="Gene3D" id="3.40.50.300">
    <property type="entry name" value="P-loop containing nucleotide triphosphate hydrolases"/>
    <property type="match status" value="1"/>
</dbReference>
<feature type="domain" description="ABC transporter" evidence="14">
    <location>
        <begin position="476"/>
        <end position="708"/>
    </location>
</feature>
<dbReference type="GO" id="GO:0005886">
    <property type="term" value="C:plasma membrane"/>
    <property type="evidence" value="ECO:0007669"/>
    <property type="project" value="UniProtKB-SubCell"/>
</dbReference>
<evidence type="ECO:0000256" key="6">
    <source>
        <dbReference type="ARBA" id="ARBA00022741"/>
    </source>
</evidence>
<keyword evidence="3" id="KW-1003">Cell membrane</keyword>
<dbReference type="Gene3D" id="1.20.1560.10">
    <property type="entry name" value="ABC transporter type 1, transmembrane domain"/>
    <property type="match status" value="1"/>
</dbReference>
<evidence type="ECO:0000256" key="4">
    <source>
        <dbReference type="ARBA" id="ARBA00022692"/>
    </source>
</evidence>
<dbReference type="InterPro" id="IPR003593">
    <property type="entry name" value="AAA+_ATPase"/>
</dbReference>
<dbReference type="RefSeq" id="WP_155439823.1">
    <property type="nucleotide sequence ID" value="NZ_WNLA01000009.1"/>
</dbReference>
<comment type="caution">
    <text evidence="17">The sequence shown here is derived from an EMBL/GenBank/DDBJ whole genome shotgun (WGS) entry which is preliminary data.</text>
</comment>
<keyword evidence="4 13" id="KW-0812">Transmembrane</keyword>
<evidence type="ECO:0000313" key="17">
    <source>
        <dbReference type="EMBL" id="MTW03461.1"/>
    </source>
</evidence>
<dbReference type="PROSITE" id="PS00211">
    <property type="entry name" value="ABC_TRANSPORTER_1"/>
    <property type="match status" value="1"/>
</dbReference>
<comment type="function">
    <text evidence="10">Involved in the export of calmodulin-sensitive adenylate cyclase-hemolysin (cyclolysin).</text>
</comment>
<dbReference type="PANTHER" id="PTHR24221">
    <property type="entry name" value="ATP-BINDING CASSETTE SUB-FAMILY B"/>
    <property type="match status" value="1"/>
</dbReference>
<feature type="transmembrane region" description="Helical" evidence="13">
    <location>
        <begin position="271"/>
        <end position="294"/>
    </location>
</feature>
<dbReference type="EMBL" id="WNLA01000009">
    <property type="protein sequence ID" value="MTW03461.1"/>
    <property type="molecule type" value="Genomic_DNA"/>
</dbReference>
<dbReference type="Gene3D" id="3.90.70.10">
    <property type="entry name" value="Cysteine proteinases"/>
    <property type="match status" value="1"/>
</dbReference>
<dbReference type="PROSITE" id="PS50990">
    <property type="entry name" value="PEPTIDASE_C39"/>
    <property type="match status" value="1"/>
</dbReference>
<keyword evidence="7 17" id="KW-0067">ATP-binding</keyword>
<evidence type="ECO:0000259" key="15">
    <source>
        <dbReference type="PROSITE" id="PS50929"/>
    </source>
</evidence>
<evidence type="ECO:0000256" key="8">
    <source>
        <dbReference type="ARBA" id="ARBA00022989"/>
    </source>
</evidence>
<evidence type="ECO:0000256" key="9">
    <source>
        <dbReference type="ARBA" id="ARBA00023136"/>
    </source>
</evidence>
<dbReference type="InterPro" id="IPR036640">
    <property type="entry name" value="ABC1_TM_sf"/>
</dbReference>
<dbReference type="InterPro" id="IPR039421">
    <property type="entry name" value="Type_1_exporter"/>
</dbReference>
<evidence type="ECO:0000256" key="13">
    <source>
        <dbReference type="SAM" id="Phobius"/>
    </source>
</evidence>
<dbReference type="InterPro" id="IPR011527">
    <property type="entry name" value="ABC1_TM_dom"/>
</dbReference>
<evidence type="ECO:0000256" key="2">
    <source>
        <dbReference type="ARBA" id="ARBA00022448"/>
    </source>
</evidence>
<dbReference type="InterPro" id="IPR027417">
    <property type="entry name" value="P-loop_NTPase"/>
</dbReference>
<dbReference type="SUPFAM" id="SSF52540">
    <property type="entry name" value="P-loop containing nucleoside triphosphate hydrolases"/>
    <property type="match status" value="1"/>
</dbReference>
<evidence type="ECO:0000256" key="7">
    <source>
        <dbReference type="ARBA" id="ARBA00022840"/>
    </source>
</evidence>
<dbReference type="SMART" id="SM00382">
    <property type="entry name" value="AAA"/>
    <property type="match status" value="1"/>
</dbReference>
<dbReference type="FunFam" id="3.40.50.300:FF:000299">
    <property type="entry name" value="ABC transporter ATP-binding protein/permease"/>
    <property type="match status" value="1"/>
</dbReference>
<dbReference type="Pfam" id="PF00664">
    <property type="entry name" value="ABC_membrane"/>
    <property type="match status" value="1"/>
</dbReference>
<keyword evidence="2" id="KW-0813">Transport</keyword>
<dbReference type="GO" id="GO:0005524">
    <property type="term" value="F:ATP binding"/>
    <property type="evidence" value="ECO:0007669"/>
    <property type="project" value="UniProtKB-KW"/>
</dbReference>
<feature type="domain" description="ABC transmembrane type-1" evidence="15">
    <location>
        <begin position="164"/>
        <end position="443"/>
    </location>
</feature>